<proteinExistence type="predicted"/>
<dbReference type="Pfam" id="PF16117">
    <property type="entry name" value="DUF4833"/>
    <property type="match status" value="1"/>
</dbReference>
<evidence type="ECO:0000313" key="4">
    <source>
        <dbReference type="Proteomes" id="UP001139450"/>
    </source>
</evidence>
<dbReference type="RefSeq" id="WP_245132190.1">
    <property type="nucleotide sequence ID" value="NZ_JALJEJ010000010.1"/>
</dbReference>
<keyword evidence="1" id="KW-0732">Signal</keyword>
<evidence type="ECO:0000313" key="3">
    <source>
        <dbReference type="EMBL" id="MCJ8211507.1"/>
    </source>
</evidence>
<gene>
    <name evidence="3" type="ORF">MUY27_17440</name>
</gene>
<name>A0A9X1X5F9_9SPHI</name>
<comment type="caution">
    <text evidence="3">The sequence shown here is derived from an EMBL/GenBank/DDBJ whole genome shotgun (WGS) entry which is preliminary data.</text>
</comment>
<organism evidence="3 4">
    <name type="scientific">Mucilaginibacter straminoryzae</name>
    <dbReference type="NCBI Taxonomy" id="2932774"/>
    <lineage>
        <taxon>Bacteria</taxon>
        <taxon>Pseudomonadati</taxon>
        <taxon>Bacteroidota</taxon>
        <taxon>Sphingobacteriia</taxon>
        <taxon>Sphingobacteriales</taxon>
        <taxon>Sphingobacteriaceae</taxon>
        <taxon>Mucilaginibacter</taxon>
    </lineage>
</organism>
<protein>
    <submittedName>
        <fullName evidence="3">DUF4833 domain-containing protein</fullName>
    </submittedName>
</protein>
<dbReference type="EMBL" id="JALJEJ010000010">
    <property type="protein sequence ID" value="MCJ8211507.1"/>
    <property type="molecule type" value="Genomic_DNA"/>
</dbReference>
<reference evidence="3" key="1">
    <citation type="submission" date="2022-04" db="EMBL/GenBank/DDBJ databases">
        <title>Mucilaginibacter sp. RS28 isolated from freshwater.</title>
        <authorList>
            <person name="Ko S.-R."/>
        </authorList>
    </citation>
    <scope>NUCLEOTIDE SEQUENCE</scope>
    <source>
        <strain evidence="3">RS28</strain>
    </source>
</reference>
<evidence type="ECO:0000256" key="1">
    <source>
        <dbReference type="SAM" id="SignalP"/>
    </source>
</evidence>
<dbReference type="Proteomes" id="UP001139450">
    <property type="component" value="Unassembled WGS sequence"/>
</dbReference>
<keyword evidence="4" id="KW-1185">Reference proteome</keyword>
<feature type="chain" id="PRO_5040771272" evidence="1">
    <location>
        <begin position="25"/>
        <end position="197"/>
    </location>
</feature>
<dbReference type="AlphaFoldDB" id="A0A9X1X5F9"/>
<dbReference type="InterPro" id="IPR032269">
    <property type="entry name" value="DUF4833"/>
</dbReference>
<sequence>MKRFLLLTTLAGCFFLLSSFNLKPASGNHSLAKDTAKAKIRTELKFPALPTSLPRLFYIQRDPNTNTIVYELNVGSDGQLDNETPVHPYWIKYNEKGQKEELNFIQRKFAYGLVQKELGNGKYDIRLVSYKKYPMTLMKANDGKYHIFATIAQKQVILHRIFVRIEGGSFWVPNVLYVEIKGSDPVTGQEVTDRFKP</sequence>
<evidence type="ECO:0000259" key="2">
    <source>
        <dbReference type="Pfam" id="PF16117"/>
    </source>
</evidence>
<feature type="domain" description="DUF4833" evidence="2">
    <location>
        <begin position="57"/>
        <end position="194"/>
    </location>
</feature>
<accession>A0A9X1X5F9</accession>
<feature type="signal peptide" evidence="1">
    <location>
        <begin position="1"/>
        <end position="24"/>
    </location>
</feature>